<evidence type="ECO:0000313" key="1">
    <source>
        <dbReference type="EMBL" id="QLQ62037.1"/>
    </source>
</evidence>
<name>A0A7L6BIH7_LIMRT</name>
<dbReference type="AlphaFoldDB" id="A0A7L6BIH7"/>
<proteinExistence type="predicted"/>
<gene>
    <name evidence="1" type="ORF">HHK02_01545</name>
</gene>
<evidence type="ECO:0000313" key="2">
    <source>
        <dbReference type="Proteomes" id="UP000510868"/>
    </source>
</evidence>
<sequence length="248" mass="28981">MGYNTVINKYNGLKNKTLCTQTFATVGKQIFNDNDLDIDDIGLYVFLITRSRQSLEDDGIGVVDRIDSLSIYKMIYRPQKLKGKYREIVGGLDERLNRLEDHGFIERTINTLGEQTIKVPQDDLKHGFAKLYAPGIRVILRKLTGKKMLRELATYAAFRSLVFEGDKGTYIIDRGPTYIKNWLHVEKSTVNNYLRWLRENYVLAYFKCKQSSMHEPWKQYYSDIVQYDKLVEYVKIQYDKGFIKALAE</sequence>
<reference evidence="1 2" key="1">
    <citation type="submission" date="2020-07" db="EMBL/GenBank/DDBJ databases">
        <title>Genome sequence of Lactobacillus reuteri CNEI-KCA3 isolated from the faeces of a reared-broiler chicken, South-East Nigeria, reveals presence of CRISPR arrays.</title>
        <authorList>
            <person name="Anukam K.C."/>
            <person name="Ibezim C.N."/>
            <person name="BeecK W.V."/>
            <person name="Allonsius C."/>
            <person name="Broek M.D."/>
            <person name="Tuyaerts I."/>
            <person name="Attama A."/>
            <person name="Esimone C.O."/>
            <person name="Lebeer S."/>
        </authorList>
    </citation>
    <scope>NUCLEOTIDE SEQUENCE [LARGE SCALE GENOMIC DNA]</scope>
    <source>
        <strain evidence="1 2">CNEI-KCA3</strain>
    </source>
</reference>
<accession>A0A7L6BIH7</accession>
<dbReference type="EMBL" id="CP059275">
    <property type="protein sequence ID" value="QLQ62037.1"/>
    <property type="molecule type" value="Genomic_DNA"/>
</dbReference>
<dbReference type="RefSeq" id="WP_181462670.1">
    <property type="nucleotide sequence ID" value="NZ_CP059275.1"/>
</dbReference>
<organism evidence="1 2">
    <name type="scientific">Limosilactobacillus reuteri</name>
    <name type="common">Lactobacillus reuteri</name>
    <dbReference type="NCBI Taxonomy" id="1598"/>
    <lineage>
        <taxon>Bacteria</taxon>
        <taxon>Bacillati</taxon>
        <taxon>Bacillota</taxon>
        <taxon>Bacilli</taxon>
        <taxon>Lactobacillales</taxon>
        <taxon>Lactobacillaceae</taxon>
        <taxon>Limosilactobacillus</taxon>
    </lineage>
</organism>
<dbReference type="Proteomes" id="UP000510868">
    <property type="component" value="Chromosome"/>
</dbReference>
<protein>
    <submittedName>
        <fullName evidence="1">Uncharacterized protein</fullName>
    </submittedName>
</protein>